<dbReference type="KEGG" id="chu:CHU_0411"/>
<dbReference type="InterPro" id="IPR011322">
    <property type="entry name" value="N-reg_PII-like_a/b"/>
</dbReference>
<organism evidence="2 3">
    <name type="scientific">Cytophaga hutchinsonii (strain ATCC 33406 / DSM 1761 / CIP 103989 / NBRC 15051 / NCIMB 9469 / D465)</name>
    <dbReference type="NCBI Taxonomy" id="269798"/>
    <lineage>
        <taxon>Bacteria</taxon>
        <taxon>Pseudomonadati</taxon>
        <taxon>Bacteroidota</taxon>
        <taxon>Cytophagia</taxon>
        <taxon>Cytophagales</taxon>
        <taxon>Cytophagaceae</taxon>
        <taxon>Cytophaga</taxon>
    </lineage>
</organism>
<evidence type="ECO:0000313" key="2">
    <source>
        <dbReference type="EMBL" id="ABG57701.1"/>
    </source>
</evidence>
<dbReference type="InterPro" id="IPR018551">
    <property type="entry name" value="DUF2007"/>
</dbReference>
<dbReference type="OrthoDB" id="8480302at2"/>
<dbReference type="SUPFAM" id="SSF54913">
    <property type="entry name" value="GlnB-like"/>
    <property type="match status" value="1"/>
</dbReference>
<dbReference type="Proteomes" id="UP000001822">
    <property type="component" value="Chromosome"/>
</dbReference>
<name>A0A6N4SN33_CYTH3</name>
<gene>
    <name evidence="2" type="ordered locus">CHU_0411</name>
</gene>
<dbReference type="AlphaFoldDB" id="A0A6N4SN33"/>
<accession>A0A6N4SN33</accession>
<dbReference type="EMBL" id="CP000383">
    <property type="protein sequence ID" value="ABG57701.1"/>
    <property type="molecule type" value="Genomic_DNA"/>
</dbReference>
<evidence type="ECO:0000259" key="1">
    <source>
        <dbReference type="Pfam" id="PF09413"/>
    </source>
</evidence>
<evidence type="ECO:0000313" key="3">
    <source>
        <dbReference type="Proteomes" id="UP000001822"/>
    </source>
</evidence>
<sequence length="70" mass="7778">MQTYMAHDSIITIRTFNNLAEASIIQNKLANEGIESFIENENVMGLNPSGGVELKVLAQDERSARLIVEE</sequence>
<protein>
    <recommendedName>
        <fullName evidence="1">DUF2007 domain-containing protein</fullName>
    </recommendedName>
</protein>
<reference evidence="2 3" key="1">
    <citation type="journal article" date="2007" name="Appl. Environ. Microbiol.">
        <title>Genome sequence of the cellulolytic gliding bacterium Cytophaga hutchinsonii.</title>
        <authorList>
            <person name="Xie G."/>
            <person name="Bruce D.C."/>
            <person name="Challacombe J.F."/>
            <person name="Chertkov O."/>
            <person name="Detter J.C."/>
            <person name="Gilna P."/>
            <person name="Han C.S."/>
            <person name="Lucas S."/>
            <person name="Misra M."/>
            <person name="Myers G.L."/>
            <person name="Richardson P."/>
            <person name="Tapia R."/>
            <person name="Thayer N."/>
            <person name="Thompson L.S."/>
            <person name="Brettin T.S."/>
            <person name="Henrissat B."/>
            <person name="Wilson D.B."/>
            <person name="McBride M.J."/>
        </authorList>
    </citation>
    <scope>NUCLEOTIDE SEQUENCE [LARGE SCALE GENOMIC DNA]</scope>
    <source>
        <strain evidence="3">ATCC 33406 / DSM 1761 / CIP 103989 / NBRC 15051 / NCIMB 9469 / D465</strain>
    </source>
</reference>
<keyword evidence="3" id="KW-1185">Reference proteome</keyword>
<proteinExistence type="predicted"/>
<feature type="domain" description="DUF2007" evidence="1">
    <location>
        <begin position="11"/>
        <end position="70"/>
    </location>
</feature>
<dbReference type="Pfam" id="PF09413">
    <property type="entry name" value="DUF2007"/>
    <property type="match status" value="1"/>
</dbReference>